<dbReference type="PRINTS" id="PR00900">
    <property type="entry name" value="PHEROMONEAR"/>
</dbReference>
<dbReference type="PANTHER" id="PTHR28097:SF1">
    <property type="entry name" value="PHEROMONE A FACTOR RECEPTOR"/>
    <property type="match status" value="1"/>
</dbReference>
<reference evidence="12 13" key="1">
    <citation type="submission" date="2022-09" db="EMBL/GenBank/DDBJ databases">
        <authorList>
            <person name="Palmer J.M."/>
        </authorList>
    </citation>
    <scope>NUCLEOTIDE SEQUENCE [LARGE SCALE GENOMIC DNA]</scope>
    <source>
        <strain evidence="12 13">DSM 7382</strain>
    </source>
</reference>
<evidence type="ECO:0000256" key="3">
    <source>
        <dbReference type="ARBA" id="ARBA00022507"/>
    </source>
</evidence>
<evidence type="ECO:0000256" key="10">
    <source>
        <dbReference type="SAM" id="MobiDB-lite"/>
    </source>
</evidence>
<proteinExistence type="inferred from homology"/>
<evidence type="ECO:0000313" key="12">
    <source>
        <dbReference type="EMBL" id="KAK7680869.1"/>
    </source>
</evidence>
<dbReference type="PANTHER" id="PTHR28097">
    <property type="entry name" value="PHEROMONE A FACTOR RECEPTOR"/>
    <property type="match status" value="1"/>
</dbReference>
<evidence type="ECO:0000256" key="5">
    <source>
        <dbReference type="ARBA" id="ARBA00022989"/>
    </source>
</evidence>
<evidence type="ECO:0000256" key="1">
    <source>
        <dbReference type="ARBA" id="ARBA00004141"/>
    </source>
</evidence>
<feature type="region of interest" description="Disordered" evidence="10">
    <location>
        <begin position="332"/>
        <end position="359"/>
    </location>
</feature>
<comment type="caution">
    <text evidence="12">The sequence shown here is derived from an EMBL/GenBank/DDBJ whole genome shotgun (WGS) entry which is preliminary data.</text>
</comment>
<evidence type="ECO:0008006" key="14">
    <source>
        <dbReference type="Google" id="ProtNLM"/>
    </source>
</evidence>
<dbReference type="EMBL" id="JASBNA010000046">
    <property type="protein sequence ID" value="KAK7680869.1"/>
    <property type="molecule type" value="Genomic_DNA"/>
</dbReference>
<evidence type="ECO:0000256" key="8">
    <source>
        <dbReference type="ARBA" id="ARBA00023170"/>
    </source>
</evidence>
<keyword evidence="4 11" id="KW-0812">Transmembrane</keyword>
<feature type="transmembrane region" description="Helical" evidence="11">
    <location>
        <begin position="111"/>
        <end position="131"/>
    </location>
</feature>
<sequence>MIHPEFPFVAFLSAALVLVPLPWHWRAGNVATLSIIAWLFVVNVIYGVDAVIWGDTLVPTLAIWCDITTKIIIGANIALPAACMCVCIHLEQVASVRNVRTSREDKARRQIREAILCFLVPMIWMGLHYIVQGHRFDIIEGFGCRPSTYVSLPAIFLIWFPPLLMSLITAIFALLTINHFIRRRITFARHLESSGLNMSRYLRLIMMAISELVVVIASTTASLVFSVKVNYRPWTNWNDVHWNFSRIDRFPAAFLPPSARQFYTGLWWIIPASSILFFLFFGFGQEAVKEYSACFAWIRTHVLRFKPTRKANTSMASRGIGRFVTLPQNSSSFASSATVGTSPSRKSTTTSISEPLSPTSPVIDIKKAEAAFDDNLEDPFSPAPMYGAHLDDRRAMIPDTPSYHIPSSPSSPITPFTPDSSVPVLSKNSFHSDVSEMV</sequence>
<dbReference type="Proteomes" id="UP001385951">
    <property type="component" value="Unassembled WGS sequence"/>
</dbReference>
<dbReference type="GO" id="GO:0004933">
    <property type="term" value="F:mating-type a-factor pheromone receptor activity"/>
    <property type="evidence" value="ECO:0007669"/>
    <property type="project" value="InterPro"/>
</dbReference>
<evidence type="ECO:0000256" key="6">
    <source>
        <dbReference type="ARBA" id="ARBA00023040"/>
    </source>
</evidence>
<evidence type="ECO:0000256" key="7">
    <source>
        <dbReference type="ARBA" id="ARBA00023136"/>
    </source>
</evidence>
<dbReference type="GO" id="GO:0005886">
    <property type="term" value="C:plasma membrane"/>
    <property type="evidence" value="ECO:0007669"/>
    <property type="project" value="TreeGrafter"/>
</dbReference>
<keyword evidence="7 11" id="KW-0472">Membrane</keyword>
<dbReference type="InterPro" id="IPR001546">
    <property type="entry name" value="GPCR_Pheromne_A_rcpt"/>
</dbReference>
<keyword evidence="3" id="KW-0589">Pheromone response</keyword>
<gene>
    <name evidence="12" type="ORF">QCA50_016179</name>
</gene>
<keyword evidence="9" id="KW-0807">Transducer</keyword>
<protein>
    <recommendedName>
        <fullName evidence="14">Pheromone receptor</fullName>
    </recommendedName>
</protein>
<dbReference type="PRINTS" id="PR00899">
    <property type="entry name" value="GPCRSTE3"/>
</dbReference>
<dbReference type="GO" id="GO:0000750">
    <property type="term" value="P:pheromone-dependent signal transduction involved in conjugation with cellular fusion"/>
    <property type="evidence" value="ECO:0007669"/>
    <property type="project" value="TreeGrafter"/>
</dbReference>
<feature type="transmembrane region" description="Helical" evidence="11">
    <location>
        <begin position="71"/>
        <end position="90"/>
    </location>
</feature>
<feature type="transmembrane region" description="Helical" evidence="11">
    <location>
        <begin position="6"/>
        <end position="23"/>
    </location>
</feature>
<feature type="transmembrane region" description="Helical" evidence="11">
    <location>
        <begin position="30"/>
        <end position="51"/>
    </location>
</feature>
<keyword evidence="6" id="KW-0297">G-protein coupled receptor</keyword>
<organism evidence="12 13">
    <name type="scientific">Cerrena zonata</name>
    <dbReference type="NCBI Taxonomy" id="2478898"/>
    <lineage>
        <taxon>Eukaryota</taxon>
        <taxon>Fungi</taxon>
        <taxon>Dikarya</taxon>
        <taxon>Basidiomycota</taxon>
        <taxon>Agaricomycotina</taxon>
        <taxon>Agaricomycetes</taxon>
        <taxon>Polyporales</taxon>
        <taxon>Cerrenaceae</taxon>
        <taxon>Cerrena</taxon>
    </lineage>
</organism>
<evidence type="ECO:0000256" key="11">
    <source>
        <dbReference type="SAM" id="Phobius"/>
    </source>
</evidence>
<keyword evidence="5 11" id="KW-1133">Transmembrane helix</keyword>
<feature type="transmembrane region" description="Helical" evidence="11">
    <location>
        <begin position="265"/>
        <end position="283"/>
    </location>
</feature>
<evidence type="ECO:0000256" key="4">
    <source>
        <dbReference type="ARBA" id="ARBA00022692"/>
    </source>
</evidence>
<comment type="similarity">
    <text evidence="2">Belongs to the G-protein coupled receptor 4 family.</text>
</comment>
<dbReference type="CDD" id="cd14966">
    <property type="entry name" value="7tmD_STE3"/>
    <property type="match status" value="1"/>
</dbReference>
<accession>A0AAW0FPB0</accession>
<feature type="transmembrane region" description="Helical" evidence="11">
    <location>
        <begin position="151"/>
        <end position="181"/>
    </location>
</feature>
<evidence type="ECO:0000256" key="9">
    <source>
        <dbReference type="ARBA" id="ARBA00023224"/>
    </source>
</evidence>
<dbReference type="Pfam" id="PF02076">
    <property type="entry name" value="STE3"/>
    <property type="match status" value="1"/>
</dbReference>
<keyword evidence="8" id="KW-0675">Receptor</keyword>
<feature type="transmembrane region" description="Helical" evidence="11">
    <location>
        <begin position="201"/>
        <end position="225"/>
    </location>
</feature>
<evidence type="ECO:0000313" key="13">
    <source>
        <dbReference type="Proteomes" id="UP001385951"/>
    </source>
</evidence>
<comment type="subcellular location">
    <subcellularLocation>
        <location evidence="1">Membrane</location>
        <topology evidence="1">Multi-pass membrane protein</topology>
    </subcellularLocation>
</comment>
<name>A0AAW0FPB0_9APHY</name>
<dbReference type="AlphaFoldDB" id="A0AAW0FPB0"/>
<dbReference type="InterPro" id="IPR001499">
    <property type="entry name" value="GPCR_STE3"/>
</dbReference>
<keyword evidence="13" id="KW-1185">Reference proteome</keyword>
<evidence type="ECO:0000256" key="2">
    <source>
        <dbReference type="ARBA" id="ARBA00011085"/>
    </source>
</evidence>